<dbReference type="InterPro" id="IPR012093">
    <property type="entry name" value="Pirin"/>
</dbReference>
<dbReference type="PIRSF" id="PIRSF006232">
    <property type="entry name" value="Pirin"/>
    <property type="match status" value="1"/>
</dbReference>
<dbReference type="InterPro" id="IPR011051">
    <property type="entry name" value="RmlC_Cupin_sf"/>
</dbReference>
<accession>A0A1H8ETJ3</accession>
<protein>
    <recommendedName>
        <fullName evidence="7">Redox-sensitive bicupin YhaK, pirin superfamily</fullName>
    </recommendedName>
</protein>
<evidence type="ECO:0000259" key="4">
    <source>
        <dbReference type="Pfam" id="PF05726"/>
    </source>
</evidence>
<dbReference type="Pfam" id="PF02678">
    <property type="entry name" value="Pirin"/>
    <property type="match status" value="1"/>
</dbReference>
<dbReference type="AlphaFoldDB" id="A0A1H8ETJ3"/>
<evidence type="ECO:0000313" key="6">
    <source>
        <dbReference type="Proteomes" id="UP000199531"/>
    </source>
</evidence>
<dbReference type="Proteomes" id="UP000199531">
    <property type="component" value="Unassembled WGS sequence"/>
</dbReference>
<dbReference type="InterPro" id="IPR008778">
    <property type="entry name" value="Pirin_C_dom"/>
</dbReference>
<dbReference type="Pfam" id="PF05726">
    <property type="entry name" value="Pirin_C"/>
    <property type="match status" value="1"/>
</dbReference>
<dbReference type="SUPFAM" id="SSF51182">
    <property type="entry name" value="RmlC-like cupins"/>
    <property type="match status" value="1"/>
</dbReference>
<dbReference type="PANTHER" id="PTHR43594">
    <property type="entry name" value="QUERCETIN 2,3-DIOXYGENASE"/>
    <property type="match status" value="1"/>
</dbReference>
<dbReference type="InterPro" id="IPR003829">
    <property type="entry name" value="Pirin_N_dom"/>
</dbReference>
<dbReference type="InterPro" id="IPR053186">
    <property type="entry name" value="QDO-related"/>
</dbReference>
<name>A0A1H8ETJ3_9BURK</name>
<comment type="similarity">
    <text evidence="1 2">Belongs to the pirin family.</text>
</comment>
<dbReference type="PANTHER" id="PTHR43594:SF1">
    <property type="entry name" value="QUERCETIN 2,3-DIOXYGENASE PA2418-RELATED"/>
    <property type="match status" value="1"/>
</dbReference>
<dbReference type="EMBL" id="FOCW01000001">
    <property type="protein sequence ID" value="SEN22710.1"/>
    <property type="molecule type" value="Genomic_DNA"/>
</dbReference>
<gene>
    <name evidence="5" type="ORF">SAMN02745977_00808</name>
</gene>
<feature type="domain" description="Pirin N-terminal" evidence="3">
    <location>
        <begin position="32"/>
        <end position="110"/>
    </location>
</feature>
<sequence length="281" mass="30162">MKKKVIGVSMAPAARQYGNAYAGHVFFGSQGLGRQINPVVQLDHVSPAQPSTAGGATEAQALRGCEIVTLLTRGSVQARDSAGHQVTLQKGDVQWLTAGSGLIRQEIVQGGEPVELTHVLVNLPAQYKMTPPHNQHLESAAIPEVTLPEGAGTLRVIAGEYEGKLGPAETVGPLQLWSIDLRKGHSANLNLPMSWYAVALVLDGRLEANYWPHPITERQLVVIDRVGDEVLLTAWEDTRLILVSAEPLEEAVTGEDGLVLNSPEELAQTRLDLEAGQFGTL</sequence>
<dbReference type="InterPro" id="IPR014710">
    <property type="entry name" value="RmlC-like_jellyroll"/>
</dbReference>
<organism evidence="5 6">
    <name type="scientific">Brachymonas denitrificans DSM 15123</name>
    <dbReference type="NCBI Taxonomy" id="1121117"/>
    <lineage>
        <taxon>Bacteria</taxon>
        <taxon>Pseudomonadati</taxon>
        <taxon>Pseudomonadota</taxon>
        <taxon>Betaproteobacteria</taxon>
        <taxon>Burkholderiales</taxon>
        <taxon>Comamonadaceae</taxon>
        <taxon>Brachymonas</taxon>
    </lineage>
</organism>
<evidence type="ECO:0000256" key="1">
    <source>
        <dbReference type="ARBA" id="ARBA00008416"/>
    </source>
</evidence>
<evidence type="ECO:0000256" key="2">
    <source>
        <dbReference type="RuleBase" id="RU003457"/>
    </source>
</evidence>
<feature type="domain" description="Pirin C-terminal" evidence="4">
    <location>
        <begin position="177"/>
        <end position="279"/>
    </location>
</feature>
<evidence type="ECO:0000259" key="3">
    <source>
        <dbReference type="Pfam" id="PF02678"/>
    </source>
</evidence>
<keyword evidence="6" id="KW-1185">Reference proteome</keyword>
<dbReference type="OrthoDB" id="321327at2"/>
<evidence type="ECO:0008006" key="7">
    <source>
        <dbReference type="Google" id="ProtNLM"/>
    </source>
</evidence>
<reference evidence="5 6" key="1">
    <citation type="submission" date="2016-10" db="EMBL/GenBank/DDBJ databases">
        <authorList>
            <person name="de Groot N.N."/>
        </authorList>
    </citation>
    <scope>NUCLEOTIDE SEQUENCE [LARGE SCALE GENOMIC DNA]</scope>
    <source>
        <strain evidence="5 6">DSM 15123</strain>
    </source>
</reference>
<dbReference type="STRING" id="1121117.SAMN02745977_00808"/>
<proteinExistence type="inferred from homology"/>
<dbReference type="CDD" id="cd02247">
    <property type="entry name" value="cupin_pirin_C"/>
    <property type="match status" value="1"/>
</dbReference>
<dbReference type="RefSeq" id="WP_091814141.1">
    <property type="nucleotide sequence ID" value="NZ_FOCW01000001.1"/>
</dbReference>
<dbReference type="Gene3D" id="2.60.120.10">
    <property type="entry name" value="Jelly Rolls"/>
    <property type="match status" value="1"/>
</dbReference>
<evidence type="ECO:0000313" key="5">
    <source>
        <dbReference type="EMBL" id="SEN22710.1"/>
    </source>
</evidence>